<reference evidence="2 3" key="1">
    <citation type="submission" date="2019-10" db="EMBL/GenBank/DDBJ databases">
        <title>Assembly and Annotation for the nematode Trichostrongylus colubriformis.</title>
        <authorList>
            <person name="Martin J."/>
        </authorList>
    </citation>
    <scope>NUCLEOTIDE SEQUENCE [LARGE SCALE GENOMIC DNA]</scope>
    <source>
        <strain evidence="2">G859</strain>
        <tissue evidence="2">Whole worm</tissue>
    </source>
</reference>
<evidence type="ECO:0008006" key="4">
    <source>
        <dbReference type="Google" id="ProtNLM"/>
    </source>
</evidence>
<dbReference type="SUPFAM" id="SSF54928">
    <property type="entry name" value="RNA-binding domain, RBD"/>
    <property type="match status" value="1"/>
</dbReference>
<comment type="caution">
    <text evidence="2">The sequence shown here is derived from an EMBL/GenBank/DDBJ whole genome shotgun (WGS) entry which is preliminary data.</text>
</comment>
<evidence type="ECO:0000256" key="1">
    <source>
        <dbReference type="SAM" id="MobiDB-lite"/>
    </source>
</evidence>
<feature type="region of interest" description="Disordered" evidence="1">
    <location>
        <begin position="31"/>
        <end position="50"/>
    </location>
</feature>
<proteinExistence type="predicted"/>
<feature type="compositionally biased region" description="Basic residues" evidence="1">
    <location>
        <begin position="134"/>
        <end position="156"/>
    </location>
</feature>
<dbReference type="AlphaFoldDB" id="A0AAN8G284"/>
<feature type="non-terminal residue" evidence="2">
    <location>
        <position position="1"/>
    </location>
</feature>
<dbReference type="Gene3D" id="3.30.70.330">
    <property type="match status" value="1"/>
</dbReference>
<dbReference type="InterPro" id="IPR035979">
    <property type="entry name" value="RBD_domain_sf"/>
</dbReference>
<dbReference type="Proteomes" id="UP001331761">
    <property type="component" value="Unassembled WGS sequence"/>
</dbReference>
<keyword evidence="3" id="KW-1185">Reference proteome</keyword>
<evidence type="ECO:0000313" key="2">
    <source>
        <dbReference type="EMBL" id="KAK5986859.1"/>
    </source>
</evidence>
<gene>
    <name evidence="2" type="ORF">GCK32_007986</name>
</gene>
<dbReference type="EMBL" id="WIXE01000128">
    <property type="protein sequence ID" value="KAK5986859.1"/>
    <property type="molecule type" value="Genomic_DNA"/>
</dbReference>
<organism evidence="2 3">
    <name type="scientific">Trichostrongylus colubriformis</name>
    <name type="common">Black scour worm</name>
    <dbReference type="NCBI Taxonomy" id="6319"/>
    <lineage>
        <taxon>Eukaryota</taxon>
        <taxon>Metazoa</taxon>
        <taxon>Ecdysozoa</taxon>
        <taxon>Nematoda</taxon>
        <taxon>Chromadorea</taxon>
        <taxon>Rhabditida</taxon>
        <taxon>Rhabditina</taxon>
        <taxon>Rhabditomorpha</taxon>
        <taxon>Strongyloidea</taxon>
        <taxon>Trichostrongylidae</taxon>
        <taxon>Trichostrongylus</taxon>
    </lineage>
</organism>
<protein>
    <recommendedName>
        <fullName evidence="4">RRM domain-containing protein</fullName>
    </recommendedName>
</protein>
<evidence type="ECO:0000313" key="3">
    <source>
        <dbReference type="Proteomes" id="UP001331761"/>
    </source>
</evidence>
<feature type="region of interest" description="Disordered" evidence="1">
    <location>
        <begin position="129"/>
        <end position="156"/>
    </location>
</feature>
<sequence length="156" mass="17539">YGFVRFHKRAQAEIAKEKHNGALLNGSRLEVSWARPPPPGRTTKKTPPTGKHRLFTMNPHIMQPPIGPHGFEGFPLLQVETPLFTSPVLDVPLLTPAQTPVSTTPAGSSMPLLLVPPPLQHQVPVNAIPEQSHLLKRKVRKKERKREKRKKKEKKD</sequence>
<dbReference type="InterPro" id="IPR012677">
    <property type="entry name" value="Nucleotide-bd_a/b_plait_sf"/>
</dbReference>
<dbReference type="GO" id="GO:0003676">
    <property type="term" value="F:nucleic acid binding"/>
    <property type="evidence" value="ECO:0007669"/>
    <property type="project" value="InterPro"/>
</dbReference>
<accession>A0AAN8G284</accession>
<name>A0AAN8G284_TRICO</name>